<proteinExistence type="predicted"/>
<gene>
    <name evidence="1" type="ORF">BJ138DRAFT_1141268</name>
</gene>
<comment type="caution">
    <text evidence="1">The sequence shown here is derived from an EMBL/GenBank/DDBJ whole genome shotgun (WGS) entry which is preliminary data.</text>
</comment>
<accession>A0ACB8APY3</accession>
<name>A0ACB8APY3_9AGAM</name>
<evidence type="ECO:0000313" key="1">
    <source>
        <dbReference type="EMBL" id="KAH7915606.1"/>
    </source>
</evidence>
<evidence type="ECO:0000313" key="2">
    <source>
        <dbReference type="Proteomes" id="UP000790377"/>
    </source>
</evidence>
<dbReference type="Proteomes" id="UP000790377">
    <property type="component" value="Unassembled WGS sequence"/>
</dbReference>
<dbReference type="EMBL" id="MU267598">
    <property type="protein sequence ID" value="KAH7915606.1"/>
    <property type="molecule type" value="Genomic_DNA"/>
</dbReference>
<keyword evidence="2" id="KW-1185">Reference proteome</keyword>
<protein>
    <submittedName>
        <fullName evidence="1">Uncharacterized protein</fullName>
    </submittedName>
</protein>
<organism evidence="1 2">
    <name type="scientific">Hygrophoropsis aurantiaca</name>
    <dbReference type="NCBI Taxonomy" id="72124"/>
    <lineage>
        <taxon>Eukaryota</taxon>
        <taxon>Fungi</taxon>
        <taxon>Dikarya</taxon>
        <taxon>Basidiomycota</taxon>
        <taxon>Agaricomycotina</taxon>
        <taxon>Agaricomycetes</taxon>
        <taxon>Agaricomycetidae</taxon>
        <taxon>Boletales</taxon>
        <taxon>Coniophorineae</taxon>
        <taxon>Hygrophoropsidaceae</taxon>
        <taxon>Hygrophoropsis</taxon>
    </lineage>
</organism>
<reference evidence="1" key="1">
    <citation type="journal article" date="2021" name="New Phytol.">
        <title>Evolutionary innovations through gain and loss of genes in the ectomycorrhizal Boletales.</title>
        <authorList>
            <person name="Wu G."/>
            <person name="Miyauchi S."/>
            <person name="Morin E."/>
            <person name="Kuo A."/>
            <person name="Drula E."/>
            <person name="Varga T."/>
            <person name="Kohler A."/>
            <person name="Feng B."/>
            <person name="Cao Y."/>
            <person name="Lipzen A."/>
            <person name="Daum C."/>
            <person name="Hundley H."/>
            <person name="Pangilinan J."/>
            <person name="Johnson J."/>
            <person name="Barry K."/>
            <person name="LaButti K."/>
            <person name="Ng V."/>
            <person name="Ahrendt S."/>
            <person name="Min B."/>
            <person name="Choi I.G."/>
            <person name="Park H."/>
            <person name="Plett J.M."/>
            <person name="Magnuson J."/>
            <person name="Spatafora J.W."/>
            <person name="Nagy L.G."/>
            <person name="Henrissat B."/>
            <person name="Grigoriev I.V."/>
            <person name="Yang Z.L."/>
            <person name="Xu J."/>
            <person name="Martin F.M."/>
        </authorList>
    </citation>
    <scope>NUCLEOTIDE SEQUENCE</scope>
    <source>
        <strain evidence="1">ATCC 28755</strain>
    </source>
</reference>
<sequence length="1184" mass="128393">MALQSRPEPMNASPYHSKVKVSLKLSDPIFVAGGNVSGKMEVECRADSDSGLGIGVMMVELFAFQEITSRDHSATSTFIQARRLFQGPGLPPSNAVLPDYTPSPGDPPLPTHHHAARRGLTTFFFRFNLPSSSPASITFGPARIRYEVRASVGVALREEKRLVTDTREVHVVESWDQHALVQHLQGVAIVDGGDIWGRAMLVNSGMIAGESACVELQLKNHSQKWTSGVSLTVARTLYLANPPSGKPPLDISDIVTHVDFRGPEYTVPPGVEGVANLVVDIPRHARSVRGGLRLGEDGKASNALFEVRCVLSLRVELPPGSEEMCINITVPIHHSLAVPELSMSPQSLSPPPQAYLATPQHYALSPPIVPQSDIYTGLHYNVPLAATAPWSPAMQSVYPYSSPSLDPQLQYFSPPPQYLAPYALLPPRPLSAEPHPPIPYYDHDPPPGLPPTTARPPLPPLPISDQHPYLQPSEQSPAQLIDVQEGKGTRASRISETLHRSVRHRSVSPRSDRYPLPIPSQQQAFPITPPRIRPSAIQIPALPNPHDTQGLLHSPRPIPSPKQSFNRSLPRSENVCTLERMADEVVKNTSDLSTVIPKPETDKIGNNDFVSKTDLEINKTLPGPPVPSGKQRFAQPSRSRADTYFGADAREPAESRKSNDSIPPMPPTPPHAAITPVKFPRAPMEMSGIAAYLNKEPPGESGLDALERRLLAEVGTRRPEHDLRPDVRSIVQPIAIPTTAVPETMNDSAISSLTLANGLGKESDWERDHEQEQDRDSDERTHHPGSHQSDDDRDLRTQYGKPMREHPRKKATLNGSDSDRTGRPRERKKDKDGLAKQLRSDAKGRIAAWLGNIDTTIPPAVDDLASVASPSTSHFVSIANADPFLPPKADESHTPLDSQDSKMFSRREEASAVPNPKSSGFVTISTLKTTAGTRGSIIASDKSPNQIVGGKDNDTTTKQQIPSHPRPVQPLASKSPFDETTSNRNAIESPKPRFSQPKFNLHLAPGFLRSPPTVPDPDVKYDIRSARGGRGGKVAEVASIWASKATSPHSSATITKPRITPAPLPRKQLPNPPKVSPKSPATHVNASDPTGGQDGERRTKPTKASTVPAVISSSHAIPMLSSTASLARVSPAVARTKLAPSLSPAIESVSDARILSKTPQPARIHGDLAFGQARLRDLIKKYQG</sequence>